<keyword evidence="5" id="KW-1185">Reference proteome</keyword>
<gene>
    <name evidence="4" type="ORF">MMEN_LOCUS13823</name>
</gene>
<dbReference type="Pfam" id="PF07686">
    <property type="entry name" value="V-set"/>
    <property type="match status" value="1"/>
</dbReference>
<dbReference type="InterPro" id="IPR003599">
    <property type="entry name" value="Ig_sub"/>
</dbReference>
<dbReference type="OrthoDB" id="6433428at2759"/>
<accession>A0A8S4BII3</accession>
<organism evidence="4 5">
    <name type="scientific">Menidia menidia</name>
    <name type="common">Atlantic silverside</name>
    <dbReference type="NCBI Taxonomy" id="238744"/>
    <lineage>
        <taxon>Eukaryota</taxon>
        <taxon>Metazoa</taxon>
        <taxon>Chordata</taxon>
        <taxon>Craniata</taxon>
        <taxon>Vertebrata</taxon>
        <taxon>Euteleostomi</taxon>
        <taxon>Actinopterygii</taxon>
        <taxon>Neopterygii</taxon>
        <taxon>Teleostei</taxon>
        <taxon>Neoteleostei</taxon>
        <taxon>Acanthomorphata</taxon>
        <taxon>Ovalentaria</taxon>
        <taxon>Atherinomorphae</taxon>
        <taxon>Atheriniformes</taxon>
        <taxon>Atherinopsidae</taxon>
        <taxon>Menidiinae</taxon>
        <taxon>Menidia</taxon>
    </lineage>
</organism>
<dbReference type="InterPro" id="IPR023796">
    <property type="entry name" value="Serpin_dom"/>
</dbReference>
<dbReference type="InterPro" id="IPR007110">
    <property type="entry name" value="Ig-like_dom"/>
</dbReference>
<dbReference type="GO" id="GO:0005615">
    <property type="term" value="C:extracellular space"/>
    <property type="evidence" value="ECO:0007669"/>
    <property type="project" value="InterPro"/>
</dbReference>
<dbReference type="InterPro" id="IPR042178">
    <property type="entry name" value="Serpin_sf_1"/>
</dbReference>
<feature type="chain" id="PRO_5035905585" evidence="2">
    <location>
        <begin position="21"/>
        <end position="599"/>
    </location>
</feature>
<evidence type="ECO:0000256" key="2">
    <source>
        <dbReference type="SAM" id="SignalP"/>
    </source>
</evidence>
<dbReference type="InterPro" id="IPR042185">
    <property type="entry name" value="Serpin_sf_2"/>
</dbReference>
<keyword evidence="2" id="KW-0732">Signal</keyword>
<protein>
    <submittedName>
        <fullName evidence="4">(Atlantic silverside) hypothetical protein</fullName>
    </submittedName>
</protein>
<dbReference type="SUPFAM" id="SSF56574">
    <property type="entry name" value="Serpins"/>
    <property type="match status" value="1"/>
</dbReference>
<sequence length="599" mass="66900">MRQQAIVWLLLQLTFELSSCTHIHVIHGSTVELPCGPSGSFFDEADITWKFNGNDISHSAQSTGPTRVIKNGLYLSISPVTSASEGEYVCLAKANNVETIRRYNFTVEGAFCAAVKATRGFDVALQCHFPPSTQVKANARWFKETGVGKRTQLNTADDLASGEKLELLYPEDHDQTIMLRGATPEDAGVYHCETAGGERLSTIQLTVEEAKTPPPPSCKDGNEAWEPCLEDHRRTAETILQESLTEFAMKVYSHFRQTYPSENLLFSPISISGVLSHLLLAARNDTRRAIETAVCVPHDFHCVHFQMKQMRENMAESLQMASQIYYNTELNLGRVFMNQSYEYYGAEPSKLHQSSEENVQMINSWVANKTRNKITHFVDSVSPSTQLILLNAVSFSGQWKVKFGEKPKKGRFTKLNGDLVPVPLLHHPKYMAKTMHSTDLRAQVAKFDLTGESSLYILLPFSRQEAGLRMVEERMTDSAVLEMVRQLKEVSPQVTEVTLPQIKLDGEPNMNILIKKLGLSSLFEGASLCGLDSEKNVVLDEARHKAFLALTEKGVEAGAVTSLSFSRSYPSFSALRPFVLLLWSERANVPLFIGRLTEP</sequence>
<name>A0A8S4BII3_9TELE</name>
<dbReference type="InterPro" id="IPR013783">
    <property type="entry name" value="Ig-like_fold"/>
</dbReference>
<dbReference type="PROSITE" id="PS50835">
    <property type="entry name" value="IG_LIKE"/>
    <property type="match status" value="2"/>
</dbReference>
<proteinExistence type="inferred from homology"/>
<dbReference type="SMART" id="SM00409">
    <property type="entry name" value="IG"/>
    <property type="match status" value="2"/>
</dbReference>
<dbReference type="SMART" id="SM00408">
    <property type="entry name" value="IGc2"/>
    <property type="match status" value="2"/>
</dbReference>
<comment type="similarity">
    <text evidence="1">Belongs to the serpin family.</text>
</comment>
<dbReference type="AlphaFoldDB" id="A0A8S4BII3"/>
<dbReference type="SMART" id="SM00093">
    <property type="entry name" value="SERPIN"/>
    <property type="match status" value="1"/>
</dbReference>
<feature type="domain" description="Ig-like" evidence="3">
    <location>
        <begin position="120"/>
        <end position="208"/>
    </location>
</feature>
<dbReference type="GO" id="GO:0004867">
    <property type="term" value="F:serine-type endopeptidase inhibitor activity"/>
    <property type="evidence" value="ECO:0007669"/>
    <property type="project" value="InterPro"/>
</dbReference>
<reference evidence="4" key="1">
    <citation type="submission" date="2021-05" db="EMBL/GenBank/DDBJ databases">
        <authorList>
            <person name="Tigano A."/>
        </authorList>
    </citation>
    <scope>NUCLEOTIDE SEQUENCE</scope>
</reference>
<feature type="domain" description="Ig-like" evidence="3">
    <location>
        <begin position="28"/>
        <end position="106"/>
    </location>
</feature>
<evidence type="ECO:0000259" key="3">
    <source>
        <dbReference type="PROSITE" id="PS50835"/>
    </source>
</evidence>
<dbReference type="Gene3D" id="2.30.39.10">
    <property type="entry name" value="Alpha-1-antitrypsin, domain 1"/>
    <property type="match status" value="1"/>
</dbReference>
<dbReference type="Gene3D" id="2.60.40.10">
    <property type="entry name" value="Immunoglobulins"/>
    <property type="match status" value="2"/>
</dbReference>
<dbReference type="InterPro" id="IPR000215">
    <property type="entry name" value="Serpin_fam"/>
</dbReference>
<dbReference type="EMBL" id="CAJRST010016668">
    <property type="protein sequence ID" value="CAG5939782.1"/>
    <property type="molecule type" value="Genomic_DNA"/>
</dbReference>
<comment type="caution">
    <text evidence="4">The sequence shown here is derived from an EMBL/GenBank/DDBJ whole genome shotgun (WGS) entry which is preliminary data.</text>
</comment>
<dbReference type="InterPro" id="IPR036179">
    <property type="entry name" value="Ig-like_dom_sf"/>
</dbReference>
<dbReference type="InterPro" id="IPR003598">
    <property type="entry name" value="Ig_sub2"/>
</dbReference>
<dbReference type="PANTHER" id="PTHR11461:SF159">
    <property type="entry name" value="PLASMA PROTEASE C1 INHIBITOR"/>
    <property type="match status" value="1"/>
</dbReference>
<dbReference type="Gene3D" id="3.30.497.10">
    <property type="entry name" value="Antithrombin, subunit I, domain 2"/>
    <property type="match status" value="1"/>
</dbReference>
<dbReference type="Pfam" id="PF13927">
    <property type="entry name" value="Ig_3"/>
    <property type="match status" value="1"/>
</dbReference>
<evidence type="ECO:0000256" key="1">
    <source>
        <dbReference type="RuleBase" id="RU000411"/>
    </source>
</evidence>
<dbReference type="CDD" id="cd00096">
    <property type="entry name" value="Ig"/>
    <property type="match status" value="1"/>
</dbReference>
<dbReference type="PANTHER" id="PTHR11461">
    <property type="entry name" value="SERINE PROTEASE INHIBITOR, SERPIN"/>
    <property type="match status" value="1"/>
</dbReference>
<feature type="signal peptide" evidence="2">
    <location>
        <begin position="1"/>
        <end position="20"/>
    </location>
</feature>
<dbReference type="Proteomes" id="UP000677803">
    <property type="component" value="Unassembled WGS sequence"/>
</dbReference>
<dbReference type="Pfam" id="PF00079">
    <property type="entry name" value="Serpin"/>
    <property type="match status" value="1"/>
</dbReference>
<evidence type="ECO:0000313" key="5">
    <source>
        <dbReference type="Proteomes" id="UP000677803"/>
    </source>
</evidence>
<dbReference type="SUPFAM" id="SSF48726">
    <property type="entry name" value="Immunoglobulin"/>
    <property type="match status" value="2"/>
</dbReference>
<dbReference type="InterPro" id="IPR036186">
    <property type="entry name" value="Serpin_sf"/>
</dbReference>
<evidence type="ECO:0000313" key="4">
    <source>
        <dbReference type="EMBL" id="CAG5939782.1"/>
    </source>
</evidence>
<dbReference type="InterPro" id="IPR013106">
    <property type="entry name" value="Ig_V-set"/>
</dbReference>